<proteinExistence type="predicted"/>
<reference evidence="1 2" key="1">
    <citation type="submission" date="2018-09" db="EMBL/GenBank/DDBJ databases">
        <title>Mesorhizobium carmichaelinearum sp. nov. isolated from Carmichaelinea spp. root nodules in New Zealand.</title>
        <authorList>
            <person name="De Meyer S.E."/>
        </authorList>
    </citation>
    <scope>NUCLEOTIDE SEQUENCE [LARGE SCALE GENOMIC DNA]</scope>
    <source>
        <strain evidence="1 2">ICMP19557</strain>
    </source>
</reference>
<evidence type="ECO:0000313" key="2">
    <source>
        <dbReference type="Proteomes" id="UP000272706"/>
    </source>
</evidence>
<evidence type="ECO:0000313" key="1">
    <source>
        <dbReference type="EMBL" id="RJT22988.1"/>
    </source>
</evidence>
<organism evidence="1 2">
    <name type="scientific">Mesorhizobium waimense</name>
    <dbReference type="NCBI Taxonomy" id="1300307"/>
    <lineage>
        <taxon>Bacteria</taxon>
        <taxon>Pseudomonadati</taxon>
        <taxon>Pseudomonadota</taxon>
        <taxon>Alphaproteobacteria</taxon>
        <taxon>Hyphomicrobiales</taxon>
        <taxon>Phyllobacteriaceae</taxon>
        <taxon>Mesorhizobium</taxon>
    </lineage>
</organism>
<name>A0A3A5JQ89_9HYPH</name>
<sequence length="62" mass="7034">MRASGFGPGHHDLRRISAIRQNHNPLKSLTSFWNGHLEIEARGELDLAEHMQAILRSMMLKG</sequence>
<protein>
    <submittedName>
        <fullName evidence="1">Uncharacterized protein</fullName>
    </submittedName>
</protein>
<dbReference type="AlphaFoldDB" id="A0A3A5JQ89"/>
<accession>A0A3A5JQ89</accession>
<dbReference type="EMBL" id="QZWZ01000099">
    <property type="protein sequence ID" value="RJT22988.1"/>
    <property type="molecule type" value="Genomic_DNA"/>
</dbReference>
<dbReference type="Proteomes" id="UP000272706">
    <property type="component" value="Unassembled WGS sequence"/>
</dbReference>
<gene>
    <name evidence="1" type="ORF">D3227_39265</name>
</gene>
<comment type="caution">
    <text evidence="1">The sequence shown here is derived from an EMBL/GenBank/DDBJ whole genome shotgun (WGS) entry which is preliminary data.</text>
</comment>
<keyword evidence="2" id="KW-1185">Reference proteome</keyword>